<evidence type="ECO:0000259" key="6">
    <source>
        <dbReference type="PROSITE" id="PS50109"/>
    </source>
</evidence>
<dbReference type="InterPro" id="IPR013655">
    <property type="entry name" value="PAS_fold_3"/>
</dbReference>
<reference evidence="9 10" key="1">
    <citation type="submission" date="2016-11" db="EMBL/GenBank/DDBJ databases">
        <authorList>
            <person name="Jaros S."/>
            <person name="Januszkiewicz K."/>
            <person name="Wedrychowicz H."/>
        </authorList>
    </citation>
    <scope>NUCLEOTIDE SEQUENCE [LARGE SCALE GENOMIC DNA]</scope>
    <source>
        <strain evidence="9 10">DSM 26897</strain>
    </source>
</reference>
<dbReference type="AlphaFoldDB" id="A0A1M4T0U8"/>
<evidence type="ECO:0000313" key="9">
    <source>
        <dbReference type="EMBL" id="SHE38122.1"/>
    </source>
</evidence>
<dbReference type="SMART" id="SM00086">
    <property type="entry name" value="PAC"/>
    <property type="match status" value="6"/>
</dbReference>
<dbReference type="InterPro" id="IPR003594">
    <property type="entry name" value="HATPase_dom"/>
</dbReference>
<dbReference type="PROSITE" id="PS50113">
    <property type="entry name" value="PAC"/>
    <property type="match status" value="5"/>
</dbReference>
<feature type="domain" description="PAC" evidence="8">
    <location>
        <begin position="456"/>
        <end position="508"/>
    </location>
</feature>
<proteinExistence type="predicted"/>
<feature type="domain" description="PAC" evidence="8">
    <location>
        <begin position="204"/>
        <end position="256"/>
    </location>
</feature>
<dbReference type="Pfam" id="PF13426">
    <property type="entry name" value="PAS_9"/>
    <property type="match status" value="1"/>
</dbReference>
<dbReference type="InterPro" id="IPR035965">
    <property type="entry name" value="PAS-like_dom_sf"/>
</dbReference>
<evidence type="ECO:0000259" key="8">
    <source>
        <dbReference type="PROSITE" id="PS50113"/>
    </source>
</evidence>
<keyword evidence="3" id="KW-0597">Phosphoprotein</keyword>
<dbReference type="InterPro" id="IPR003661">
    <property type="entry name" value="HisK_dim/P_dom"/>
</dbReference>
<dbReference type="InterPro" id="IPR001610">
    <property type="entry name" value="PAC"/>
</dbReference>
<feature type="domain" description="PAS" evidence="7">
    <location>
        <begin position="409"/>
        <end position="452"/>
    </location>
</feature>
<dbReference type="SUPFAM" id="SSF55785">
    <property type="entry name" value="PYP-like sensor domain (PAS domain)"/>
    <property type="match status" value="6"/>
</dbReference>
<dbReference type="EMBL" id="FQUO01000001">
    <property type="protein sequence ID" value="SHE38122.1"/>
    <property type="molecule type" value="Genomic_DNA"/>
</dbReference>
<dbReference type="Pfam" id="PF08447">
    <property type="entry name" value="PAS_3"/>
    <property type="match status" value="2"/>
</dbReference>
<sequence length="1186" mass="131194">MKPISGQPLHTHQGSSIAFGEQVLYTIMDEALQPQLLLSPANSILYPNQAFCSLAGCTTQEAIGQELATFQQGMWQELTPAGGTPRQITIQHQTYLISLRAIPGTGDGKDLVLVSLVAQQSQPAPINDAARAQKMASSLFEASPDCLKILDLDGCLLDMNTCGRALMEVDDFNQLYGSYWPGLWGSHQQQAQEAVNKARKGGISRFSAPCATVKGTLKYWDVLVTPVFGADGTVLQLIASSRDITKEQATRTALHRTEELAKSLFEQSPDCLKLLDLEGKLIALNASGRNLLESNGVGQELQWVDMWQGGDKPTVLAAMQTAARGGISHFTAPCTLPSGQEFWWEVMLTPVRNEKGTVYQMIAACRDITSRKALEQQLANSALQKELALQAASLGTWSFDFGSDEMGLDERARELFGVQPGQKLSHSELFALVHPDDRPHLQQVIATDIQTKNAVSHVEYRLHPDTGTNKWVHVCRRLFFDEHGNPVHCVGLFQDITQQKETELRLRKINQTLQLGIQVGKLAIAEVDYITGQVSLSPEAASLYGFAAGTRQVSREQVHASFHTADKDRIFRMMRACLDPAGPGFMDLEHRVVAPDGAVRWLSVRKQVFFDTGSAQARPQYAIIAAQDITAQKEAANRIQESEARFKAIFNGAPVAIWEEDFSKGMQLLEELKEKGVLNFGHYCSQHPEVIPAFLSKLEVHDVNEAAVQLFGATSKADLIGRLDQTFLPDSLEVFTQELIALASKQAYYKGEARMQTLQGQPIWVLLSVRFPQGTDFSSVLVTMTDITVQKKLEAEVGAHAGRIQQILDALPQKAWISNPDGAMEYFSEQWYTYTGLDKTGSLGLAWQGAIHPQDLPKLTGTFAQARATQESWEMQLRLRNYAGSYRWHLARAMVLKSGGGAISSWVGTSTDIHDQRTAADLLEQAVAERTQALQTANKALQQTNKELEEFLYVASHDLQEPVRKILTFSNLLQERGQGFLTPQLVNYLQRIDASAQRMTSLIKSILDFSSLRSSLPATACNLDLVLQNVLQELSWYLEQEGAMVTVHNLPEVLAIQHEVKQLFYNLIANSLKFRKQAASPHITITASELSEAQAAALSLPLTYQQYAHIQVTDNGIGFHPQYAEKIFEIFQRLHNRSTYDGAGIGLALCRKIAIRSGGHIWAEGTDLEGAVFHVVLPLALQVERG</sequence>
<dbReference type="Proteomes" id="UP000184368">
    <property type="component" value="Unassembled WGS sequence"/>
</dbReference>
<protein>
    <recommendedName>
        <fullName evidence="2">histidine kinase</fullName>
        <ecNumber evidence="2">2.7.13.3</ecNumber>
    </recommendedName>
</protein>
<dbReference type="Pfam" id="PF02518">
    <property type="entry name" value="HATPase_c"/>
    <property type="match status" value="1"/>
</dbReference>
<dbReference type="FunFam" id="3.30.450.20:FF:000099">
    <property type="entry name" value="Sensory box sensor histidine kinase"/>
    <property type="match status" value="1"/>
</dbReference>
<dbReference type="Pfam" id="PF00512">
    <property type="entry name" value="HisKA"/>
    <property type="match status" value="1"/>
</dbReference>
<dbReference type="InterPro" id="IPR005467">
    <property type="entry name" value="His_kinase_dom"/>
</dbReference>
<organism evidence="9 10">
    <name type="scientific">Cnuella takakiae</name>
    <dbReference type="NCBI Taxonomy" id="1302690"/>
    <lineage>
        <taxon>Bacteria</taxon>
        <taxon>Pseudomonadati</taxon>
        <taxon>Bacteroidota</taxon>
        <taxon>Chitinophagia</taxon>
        <taxon>Chitinophagales</taxon>
        <taxon>Chitinophagaceae</taxon>
        <taxon>Cnuella</taxon>
    </lineage>
</organism>
<dbReference type="Gene3D" id="1.10.287.130">
    <property type="match status" value="1"/>
</dbReference>
<dbReference type="SMART" id="SM00388">
    <property type="entry name" value="HisKA"/>
    <property type="match status" value="1"/>
</dbReference>
<evidence type="ECO:0000256" key="5">
    <source>
        <dbReference type="ARBA" id="ARBA00022777"/>
    </source>
</evidence>
<dbReference type="Gene3D" id="2.10.70.100">
    <property type="match status" value="1"/>
</dbReference>
<dbReference type="OrthoDB" id="5522855at2"/>
<dbReference type="PANTHER" id="PTHR43304:SF1">
    <property type="entry name" value="PAC DOMAIN-CONTAINING PROTEIN"/>
    <property type="match status" value="1"/>
</dbReference>
<dbReference type="InterPro" id="IPR013656">
    <property type="entry name" value="PAS_4"/>
</dbReference>
<feature type="domain" description="Histidine kinase" evidence="6">
    <location>
        <begin position="954"/>
        <end position="1181"/>
    </location>
</feature>
<dbReference type="PROSITE" id="PS50109">
    <property type="entry name" value="HIS_KIN"/>
    <property type="match status" value="1"/>
</dbReference>
<gene>
    <name evidence="9" type="ORF">SAMN05444008_101305</name>
</gene>
<dbReference type="GO" id="GO:0000155">
    <property type="term" value="F:phosphorelay sensor kinase activity"/>
    <property type="evidence" value="ECO:0007669"/>
    <property type="project" value="InterPro"/>
</dbReference>
<evidence type="ECO:0000259" key="7">
    <source>
        <dbReference type="PROSITE" id="PS50112"/>
    </source>
</evidence>
<name>A0A1M4T0U8_9BACT</name>
<dbReference type="InterPro" id="IPR052162">
    <property type="entry name" value="Sensor_kinase/Photoreceptor"/>
</dbReference>
<dbReference type="SMART" id="SM00091">
    <property type="entry name" value="PAS"/>
    <property type="match status" value="6"/>
</dbReference>
<dbReference type="SUPFAM" id="SSF47384">
    <property type="entry name" value="Homodimeric domain of signal transducing histidine kinase"/>
    <property type="match status" value="1"/>
</dbReference>
<dbReference type="PROSITE" id="PS50112">
    <property type="entry name" value="PAS"/>
    <property type="match status" value="1"/>
</dbReference>
<dbReference type="InterPro" id="IPR000014">
    <property type="entry name" value="PAS"/>
</dbReference>
<feature type="domain" description="PAC" evidence="8">
    <location>
        <begin position="328"/>
        <end position="380"/>
    </location>
</feature>
<comment type="catalytic activity">
    <reaction evidence="1">
        <text>ATP + protein L-histidine = ADP + protein N-phospho-L-histidine.</text>
        <dbReference type="EC" id="2.7.13.3"/>
    </reaction>
</comment>
<dbReference type="RefSeq" id="WP_073039312.1">
    <property type="nucleotide sequence ID" value="NZ_FQUO01000001.1"/>
</dbReference>
<accession>A0A1M4T0U8</accession>
<dbReference type="CDD" id="cd00130">
    <property type="entry name" value="PAS"/>
    <property type="match status" value="4"/>
</dbReference>
<dbReference type="NCBIfam" id="TIGR00229">
    <property type="entry name" value="sensory_box"/>
    <property type="match status" value="4"/>
</dbReference>
<dbReference type="Gene3D" id="3.30.450.20">
    <property type="entry name" value="PAS domain"/>
    <property type="match status" value="6"/>
</dbReference>
<dbReference type="SMART" id="SM00387">
    <property type="entry name" value="HATPase_c"/>
    <property type="match status" value="1"/>
</dbReference>
<keyword evidence="10" id="KW-1185">Reference proteome</keyword>
<evidence type="ECO:0000256" key="4">
    <source>
        <dbReference type="ARBA" id="ARBA00022679"/>
    </source>
</evidence>
<evidence type="ECO:0000256" key="1">
    <source>
        <dbReference type="ARBA" id="ARBA00000085"/>
    </source>
</evidence>
<evidence type="ECO:0000313" key="10">
    <source>
        <dbReference type="Proteomes" id="UP000184368"/>
    </source>
</evidence>
<dbReference type="InterPro" id="IPR036097">
    <property type="entry name" value="HisK_dim/P_sf"/>
</dbReference>
<feature type="domain" description="PAC" evidence="8">
    <location>
        <begin position="586"/>
        <end position="641"/>
    </location>
</feature>
<keyword evidence="4" id="KW-0808">Transferase</keyword>
<dbReference type="STRING" id="1302690.BUE76_01100"/>
<dbReference type="InterPro" id="IPR004358">
    <property type="entry name" value="Sig_transdc_His_kin-like_C"/>
</dbReference>
<keyword evidence="5" id="KW-0418">Kinase</keyword>
<evidence type="ECO:0000256" key="3">
    <source>
        <dbReference type="ARBA" id="ARBA00022553"/>
    </source>
</evidence>
<dbReference type="Pfam" id="PF08448">
    <property type="entry name" value="PAS_4"/>
    <property type="match status" value="2"/>
</dbReference>
<dbReference type="PRINTS" id="PR00344">
    <property type="entry name" value="BCTRLSENSOR"/>
</dbReference>
<dbReference type="PANTHER" id="PTHR43304">
    <property type="entry name" value="PHYTOCHROME-LIKE PROTEIN CPH1"/>
    <property type="match status" value="1"/>
</dbReference>
<evidence type="ECO:0000256" key="2">
    <source>
        <dbReference type="ARBA" id="ARBA00012438"/>
    </source>
</evidence>
<feature type="domain" description="PAC" evidence="8">
    <location>
        <begin position="873"/>
        <end position="925"/>
    </location>
</feature>
<dbReference type="InterPro" id="IPR036890">
    <property type="entry name" value="HATPase_C_sf"/>
</dbReference>
<dbReference type="Gene3D" id="3.30.565.10">
    <property type="entry name" value="Histidine kinase-like ATPase, C-terminal domain"/>
    <property type="match status" value="1"/>
</dbReference>
<dbReference type="SUPFAM" id="SSF55874">
    <property type="entry name" value="ATPase domain of HSP90 chaperone/DNA topoisomerase II/histidine kinase"/>
    <property type="match status" value="1"/>
</dbReference>
<dbReference type="CDD" id="cd00082">
    <property type="entry name" value="HisKA"/>
    <property type="match status" value="1"/>
</dbReference>
<dbReference type="InterPro" id="IPR000700">
    <property type="entry name" value="PAS-assoc_C"/>
</dbReference>
<dbReference type="EC" id="2.7.13.3" evidence="2"/>